<evidence type="ECO:0000256" key="7">
    <source>
        <dbReference type="ARBA" id="ARBA00022692"/>
    </source>
</evidence>
<dbReference type="SUPFAM" id="SSF46626">
    <property type="entry name" value="Cytochrome c"/>
    <property type="match status" value="1"/>
</dbReference>
<evidence type="ECO:0000256" key="16">
    <source>
        <dbReference type="SAM" id="Phobius"/>
    </source>
</evidence>
<evidence type="ECO:0000313" key="18">
    <source>
        <dbReference type="Proteomes" id="UP000007755"/>
    </source>
</evidence>
<keyword evidence="10" id="KW-0249">Electron transport</keyword>
<comment type="function">
    <text evidence="1">Electron carrier protein. The oxidized form of the cytochrome c heme group can accept an electron from the heme group of the cytochrome c1 subunit of cytochrome reductase. Cytochrome c then transfers this electron to the cytochrome oxidase complex, the final protein carrier in the mitochondrial electron-transport chain.</text>
</comment>
<comment type="subcellular location">
    <subcellularLocation>
        <location evidence="2">Mitochondrion inner membrane</location>
    </subcellularLocation>
</comment>
<evidence type="ECO:0000256" key="11">
    <source>
        <dbReference type="ARBA" id="ARBA00022989"/>
    </source>
</evidence>
<dbReference type="GO" id="GO:0006122">
    <property type="term" value="P:mitochondrial electron transport, ubiquinol to cytochrome c"/>
    <property type="evidence" value="ECO:0007669"/>
    <property type="project" value="TreeGrafter"/>
</dbReference>
<dbReference type="InterPro" id="IPR021157">
    <property type="entry name" value="Cyt_c1_TM_anchor_C"/>
</dbReference>
<feature type="binding site" description="covalent" evidence="15">
    <location>
        <position position="109"/>
    </location>
    <ligand>
        <name>heme c</name>
        <dbReference type="ChEBI" id="CHEBI:61717"/>
    </ligand>
</feature>
<evidence type="ECO:0000256" key="6">
    <source>
        <dbReference type="ARBA" id="ARBA00022660"/>
    </source>
</evidence>
<sequence>MAMLLSKNYFSFQIKRCFQRQQFSGVYTWYNGIEWKCRKRILRNVLSVLVGASATCGAFLYFLDQSVQAMGRDAHPPNYPWDFDGFFTSLDHSAIRRGWQVYKTICSTCHSLRYVRFMDLVDVSHTKDEIKAIAAEYEMLVEGVVEYDDGTPSTTSQMAKDLVTFLSWTSSQEFDQRKQMFIKGMGLSVILIASVVHYSRFLWSHIRSRQIAYIPKEKY</sequence>
<evidence type="ECO:0000313" key="17">
    <source>
        <dbReference type="EMBL" id="EGI63925.1"/>
    </source>
</evidence>
<organism evidence="18">
    <name type="scientific">Acromyrmex echinatior</name>
    <name type="common">Panamanian leafcutter ant</name>
    <name type="synonym">Acromyrmex octospinosus echinatior</name>
    <dbReference type="NCBI Taxonomy" id="103372"/>
    <lineage>
        <taxon>Eukaryota</taxon>
        <taxon>Metazoa</taxon>
        <taxon>Ecdysozoa</taxon>
        <taxon>Arthropoda</taxon>
        <taxon>Hexapoda</taxon>
        <taxon>Insecta</taxon>
        <taxon>Pterygota</taxon>
        <taxon>Neoptera</taxon>
        <taxon>Endopterygota</taxon>
        <taxon>Hymenoptera</taxon>
        <taxon>Apocrita</taxon>
        <taxon>Aculeata</taxon>
        <taxon>Formicoidea</taxon>
        <taxon>Formicidae</taxon>
        <taxon>Myrmicinae</taxon>
        <taxon>Acromyrmex</taxon>
    </lineage>
</organism>
<dbReference type="GO" id="GO:0020037">
    <property type="term" value="F:heme binding"/>
    <property type="evidence" value="ECO:0007669"/>
    <property type="project" value="InterPro"/>
</dbReference>
<evidence type="ECO:0000256" key="9">
    <source>
        <dbReference type="ARBA" id="ARBA00022792"/>
    </source>
</evidence>
<dbReference type="GO" id="GO:0009055">
    <property type="term" value="F:electron transfer activity"/>
    <property type="evidence" value="ECO:0007669"/>
    <property type="project" value="InterPro"/>
</dbReference>
<evidence type="ECO:0000256" key="1">
    <source>
        <dbReference type="ARBA" id="ARBA00002555"/>
    </source>
</evidence>
<dbReference type="AlphaFoldDB" id="F4WNZ4"/>
<feature type="transmembrane region" description="Helical" evidence="16">
    <location>
        <begin position="45"/>
        <end position="63"/>
    </location>
</feature>
<dbReference type="PRINTS" id="PR00603">
    <property type="entry name" value="CYTOCHROMEC1"/>
</dbReference>
<keyword evidence="14 16" id="KW-0472">Membrane</keyword>
<dbReference type="SUPFAM" id="SSF81496">
    <property type="entry name" value="Cytochrome c1 subunit of cytochrome bc1 complex (Ubiquinol-cytochrome c reductase), transmembrane anchor"/>
    <property type="match status" value="1"/>
</dbReference>
<keyword evidence="9" id="KW-0999">Mitochondrion inner membrane</keyword>
<dbReference type="EMBL" id="GL888243">
    <property type="protein sequence ID" value="EGI63925.1"/>
    <property type="molecule type" value="Genomic_DNA"/>
</dbReference>
<keyword evidence="8 15" id="KW-0479">Metal-binding</keyword>
<feature type="transmembrane region" description="Helical" evidence="16">
    <location>
        <begin position="180"/>
        <end position="199"/>
    </location>
</feature>
<dbReference type="GO" id="GO:0046872">
    <property type="term" value="F:metal ion binding"/>
    <property type="evidence" value="ECO:0007669"/>
    <property type="project" value="UniProtKB-KW"/>
</dbReference>
<keyword evidence="7 16" id="KW-0812">Transmembrane</keyword>
<dbReference type="InterPro" id="IPR002326">
    <property type="entry name" value="Cyt_c1"/>
</dbReference>
<dbReference type="Pfam" id="PF02167">
    <property type="entry name" value="Cytochrom_C1"/>
    <property type="match status" value="1"/>
</dbReference>
<dbReference type="Gene3D" id="1.20.5.100">
    <property type="entry name" value="Cytochrome c1, transmembrane anchor, C-terminal"/>
    <property type="match status" value="1"/>
</dbReference>
<dbReference type="PANTHER" id="PTHR10266:SF3">
    <property type="entry name" value="CYTOCHROME C1, HEME PROTEIN, MITOCHONDRIAL"/>
    <property type="match status" value="1"/>
</dbReference>
<name>F4WNZ4_ACREC</name>
<dbReference type="STRING" id="103372.F4WNZ4"/>
<evidence type="ECO:0000256" key="15">
    <source>
        <dbReference type="PIRSR" id="PIRSR602326-1"/>
    </source>
</evidence>
<protein>
    <submittedName>
        <fullName evidence="17">Cytochrome c1, heme protein, mitochondrial</fullName>
    </submittedName>
</protein>
<feature type="binding site" description="covalent" evidence="15">
    <location>
        <position position="110"/>
    </location>
    <ligand>
        <name>heme c</name>
        <dbReference type="ChEBI" id="CHEBI:61717"/>
    </ligand>
</feature>
<proteinExistence type="inferred from homology"/>
<dbReference type="Proteomes" id="UP000007755">
    <property type="component" value="Unassembled WGS sequence"/>
</dbReference>
<keyword evidence="5 15" id="KW-0349">Heme</keyword>
<keyword evidence="13" id="KW-0496">Mitochondrion</keyword>
<gene>
    <name evidence="17" type="ORF">G5I_07504</name>
</gene>
<dbReference type="InParanoid" id="F4WNZ4"/>
<comment type="similarity">
    <text evidence="3">Belongs to the cytochrome c family.</text>
</comment>
<evidence type="ECO:0000256" key="2">
    <source>
        <dbReference type="ARBA" id="ARBA00004273"/>
    </source>
</evidence>
<keyword evidence="6" id="KW-0679">Respiratory chain</keyword>
<evidence type="ECO:0000256" key="4">
    <source>
        <dbReference type="ARBA" id="ARBA00022448"/>
    </source>
</evidence>
<evidence type="ECO:0000256" key="8">
    <source>
        <dbReference type="ARBA" id="ARBA00022723"/>
    </source>
</evidence>
<dbReference type="OrthoDB" id="5925at2759"/>
<dbReference type="GO" id="GO:0005743">
    <property type="term" value="C:mitochondrial inner membrane"/>
    <property type="evidence" value="ECO:0007669"/>
    <property type="project" value="UniProtKB-SubCell"/>
</dbReference>
<keyword evidence="11 16" id="KW-1133">Transmembrane helix</keyword>
<keyword evidence="4" id="KW-0813">Transport</keyword>
<evidence type="ECO:0000256" key="10">
    <source>
        <dbReference type="ARBA" id="ARBA00022982"/>
    </source>
</evidence>
<dbReference type="InterPro" id="IPR036909">
    <property type="entry name" value="Cyt_c-like_dom_sf"/>
</dbReference>
<evidence type="ECO:0000256" key="13">
    <source>
        <dbReference type="ARBA" id="ARBA00023128"/>
    </source>
</evidence>
<accession>F4WNZ4</accession>
<reference evidence="17" key="1">
    <citation type="submission" date="2011-02" db="EMBL/GenBank/DDBJ databases">
        <title>The genome of the leaf-cutting ant Acromyrmex echinatior suggests key adaptations to social evolution and fungus farming.</title>
        <authorList>
            <person name="Nygaard S."/>
            <person name="Zhang G."/>
        </authorList>
    </citation>
    <scope>NUCLEOTIDE SEQUENCE</scope>
</reference>
<evidence type="ECO:0000256" key="14">
    <source>
        <dbReference type="ARBA" id="ARBA00023136"/>
    </source>
</evidence>
<evidence type="ECO:0000256" key="12">
    <source>
        <dbReference type="ARBA" id="ARBA00023004"/>
    </source>
</evidence>
<dbReference type="Gene3D" id="1.10.760.10">
    <property type="entry name" value="Cytochrome c-like domain"/>
    <property type="match status" value="2"/>
</dbReference>
<comment type="cofactor">
    <cofactor evidence="15">
        <name>heme c</name>
        <dbReference type="ChEBI" id="CHEBI:61717"/>
    </cofactor>
    <text evidence="15">Binds 1 heme c group covalently per subunit.</text>
</comment>
<keyword evidence="18" id="KW-1185">Reference proteome</keyword>
<evidence type="ECO:0000256" key="3">
    <source>
        <dbReference type="ARBA" id="ARBA00006488"/>
    </source>
</evidence>
<feature type="binding site" description="covalent" evidence="15">
    <location>
        <position position="106"/>
    </location>
    <ligand>
        <name>heme c</name>
        <dbReference type="ChEBI" id="CHEBI:61717"/>
    </ligand>
</feature>
<evidence type="ECO:0000256" key="5">
    <source>
        <dbReference type="ARBA" id="ARBA00022617"/>
    </source>
</evidence>
<keyword evidence="12 15" id="KW-0408">Iron</keyword>
<dbReference type="PANTHER" id="PTHR10266">
    <property type="entry name" value="CYTOCHROME C1"/>
    <property type="match status" value="1"/>
</dbReference>
<dbReference type="eggNOG" id="KOG3052">
    <property type="taxonomic scope" value="Eukaryota"/>
</dbReference>